<sequence length="337" mass="37796">MTRGEFEKLTERYRTGKCSPEEIAFVERWVEMNGRLHDADLVFDSENEAEKTGAEIWKNIRKQTEEPKQRRFRVSRWINAAGVAAACVACVVLIWNSGHFTKKNGQTEPDMVGVETMNASQNQQRIVLPDSSVVTLAQGAGIVTSERYGEGTRTVRLTGEAFFEVRPNRKVPFLVYSGDLVTEVLGTSFAIRPETGKKTIEVSVVTGKVSVYSSEKDRNQRRSGVIITPNQKVVYDVEKKTIREDIVDHPKMVKETPELSFNFDEVVLREVLSTLQQAYETEIVVGNPELNECVFTGNLSGYGLFKQLDYVCDVLGANYEIRGTTIFLNGEACGSSR</sequence>
<comment type="caution">
    <text evidence="4">The sequence shown here is derived from an EMBL/GenBank/DDBJ whole genome shotgun (WGS) entry which is preliminary data.</text>
</comment>
<dbReference type="PANTHER" id="PTHR30273">
    <property type="entry name" value="PERIPLASMIC SIGNAL SENSOR AND SIGMA FACTOR ACTIVATOR FECR-RELATED"/>
    <property type="match status" value="1"/>
</dbReference>
<accession>A0ABP8LWD8</accession>
<dbReference type="Proteomes" id="UP001501508">
    <property type="component" value="Unassembled WGS sequence"/>
</dbReference>
<feature type="transmembrane region" description="Helical" evidence="1">
    <location>
        <begin position="77"/>
        <end position="95"/>
    </location>
</feature>
<dbReference type="RefSeq" id="WP_345027856.1">
    <property type="nucleotide sequence ID" value="NZ_BAABEY010000018.1"/>
</dbReference>
<dbReference type="Gene3D" id="2.60.120.1440">
    <property type="match status" value="1"/>
</dbReference>
<dbReference type="Pfam" id="PF04773">
    <property type="entry name" value="FecR"/>
    <property type="match status" value="1"/>
</dbReference>
<dbReference type="PANTHER" id="PTHR30273:SF2">
    <property type="entry name" value="PROTEIN FECR"/>
    <property type="match status" value="1"/>
</dbReference>
<dbReference type="EMBL" id="BAABEY010000018">
    <property type="protein sequence ID" value="GAA4437233.1"/>
    <property type="molecule type" value="Genomic_DNA"/>
</dbReference>
<dbReference type="Gene3D" id="3.55.50.30">
    <property type="match status" value="1"/>
</dbReference>
<proteinExistence type="predicted"/>
<dbReference type="Pfam" id="PF16344">
    <property type="entry name" value="FecR_C"/>
    <property type="match status" value="1"/>
</dbReference>
<gene>
    <name evidence="4" type="ORF">GCM10023091_16120</name>
</gene>
<reference evidence="5" key="1">
    <citation type="journal article" date="2019" name="Int. J. Syst. Evol. Microbiol.">
        <title>The Global Catalogue of Microorganisms (GCM) 10K type strain sequencing project: providing services to taxonomists for standard genome sequencing and annotation.</title>
        <authorList>
            <consortium name="The Broad Institute Genomics Platform"/>
            <consortium name="The Broad Institute Genome Sequencing Center for Infectious Disease"/>
            <person name="Wu L."/>
            <person name="Ma J."/>
        </authorList>
    </citation>
    <scope>NUCLEOTIDE SEQUENCE [LARGE SCALE GENOMIC DNA]</scope>
    <source>
        <strain evidence="5">JCM 31920</strain>
    </source>
</reference>
<dbReference type="PIRSF" id="PIRSF018266">
    <property type="entry name" value="FecR"/>
    <property type="match status" value="1"/>
</dbReference>
<keyword evidence="1" id="KW-0812">Transmembrane</keyword>
<dbReference type="InterPro" id="IPR012373">
    <property type="entry name" value="Ferrdict_sens_TM"/>
</dbReference>
<evidence type="ECO:0000259" key="2">
    <source>
        <dbReference type="Pfam" id="PF04773"/>
    </source>
</evidence>
<feature type="domain" description="FecR protein" evidence="2">
    <location>
        <begin position="120"/>
        <end position="209"/>
    </location>
</feature>
<evidence type="ECO:0000259" key="3">
    <source>
        <dbReference type="Pfam" id="PF16344"/>
    </source>
</evidence>
<keyword evidence="1" id="KW-0472">Membrane</keyword>
<dbReference type="InterPro" id="IPR032508">
    <property type="entry name" value="FecR_C"/>
</dbReference>
<protein>
    <submittedName>
        <fullName evidence="4">FecR family protein</fullName>
    </submittedName>
</protein>
<dbReference type="InterPro" id="IPR006860">
    <property type="entry name" value="FecR"/>
</dbReference>
<evidence type="ECO:0000256" key="1">
    <source>
        <dbReference type="SAM" id="Phobius"/>
    </source>
</evidence>
<keyword evidence="5" id="KW-1185">Reference proteome</keyword>
<keyword evidence="1" id="KW-1133">Transmembrane helix</keyword>
<evidence type="ECO:0000313" key="5">
    <source>
        <dbReference type="Proteomes" id="UP001501508"/>
    </source>
</evidence>
<organism evidence="4 5">
    <name type="scientific">Ravibacter arvi</name>
    <dbReference type="NCBI Taxonomy" id="2051041"/>
    <lineage>
        <taxon>Bacteria</taxon>
        <taxon>Pseudomonadati</taxon>
        <taxon>Bacteroidota</taxon>
        <taxon>Cytophagia</taxon>
        <taxon>Cytophagales</taxon>
        <taxon>Spirosomataceae</taxon>
        <taxon>Ravibacter</taxon>
    </lineage>
</organism>
<name>A0ABP8LWD8_9BACT</name>
<feature type="domain" description="Protein FecR C-terminal" evidence="3">
    <location>
        <begin position="261"/>
        <end position="327"/>
    </location>
</feature>
<evidence type="ECO:0000313" key="4">
    <source>
        <dbReference type="EMBL" id="GAA4437233.1"/>
    </source>
</evidence>